<dbReference type="RefSeq" id="WP_072833895.1">
    <property type="nucleotide sequence ID" value="NZ_FQUU01000002.1"/>
</dbReference>
<name>A0A1M4USX9_9BACT</name>
<organism evidence="1 2">
    <name type="scientific">Flavisolibacter ginsengisoli DSM 18119</name>
    <dbReference type="NCBI Taxonomy" id="1121884"/>
    <lineage>
        <taxon>Bacteria</taxon>
        <taxon>Pseudomonadati</taxon>
        <taxon>Bacteroidota</taxon>
        <taxon>Chitinophagia</taxon>
        <taxon>Chitinophagales</taxon>
        <taxon>Chitinophagaceae</taxon>
        <taxon>Flavisolibacter</taxon>
    </lineage>
</organism>
<keyword evidence="2" id="KW-1185">Reference proteome</keyword>
<dbReference type="Gene3D" id="3.40.50.12370">
    <property type="match status" value="1"/>
</dbReference>
<dbReference type="InterPro" id="IPR006015">
    <property type="entry name" value="Universal_stress_UspA"/>
</dbReference>
<evidence type="ECO:0000313" key="1">
    <source>
        <dbReference type="EMBL" id="SHE59789.1"/>
    </source>
</evidence>
<accession>A0A1M4USX9</accession>
<dbReference type="OrthoDB" id="659195at2"/>
<dbReference type="Proteomes" id="UP000184048">
    <property type="component" value="Unassembled WGS sequence"/>
</dbReference>
<sequence>MKKILLAFDGTNFSEGAFEFVMRINELQPVLVTAAFMPQVDYANLWSYSVGVAGGMVIPLVEDEDTTLVQKNIRHFEELCQLNNIKFRVHKNFYGFAMAELRKETRFADLLLLGGEVFYNNMGIEMNDYMRETLKMAECPILIVPEHYDFPQSTLLTYDGTESAVYAIKQFAYLFPELTSAPSLLVYSNSGDELMPDKENMEELVNQHFPNIEFFKLKVAHRKFFDDWISEKKGALAVFGAFGRSALSQMFHKSFASDIIQSLKLPVFIAHK</sequence>
<evidence type="ECO:0008006" key="3">
    <source>
        <dbReference type="Google" id="ProtNLM"/>
    </source>
</evidence>
<evidence type="ECO:0000313" key="2">
    <source>
        <dbReference type="Proteomes" id="UP000184048"/>
    </source>
</evidence>
<dbReference type="STRING" id="1121884.SAMN02745131_00763"/>
<dbReference type="SUPFAM" id="SSF52402">
    <property type="entry name" value="Adenine nucleotide alpha hydrolases-like"/>
    <property type="match status" value="2"/>
</dbReference>
<proteinExistence type="predicted"/>
<dbReference type="EMBL" id="FQUU01000002">
    <property type="protein sequence ID" value="SHE59789.1"/>
    <property type="molecule type" value="Genomic_DNA"/>
</dbReference>
<reference evidence="1 2" key="1">
    <citation type="submission" date="2016-11" db="EMBL/GenBank/DDBJ databases">
        <authorList>
            <person name="Jaros S."/>
            <person name="Januszkiewicz K."/>
            <person name="Wedrychowicz H."/>
        </authorList>
    </citation>
    <scope>NUCLEOTIDE SEQUENCE [LARGE SCALE GENOMIC DNA]</scope>
    <source>
        <strain evidence="1 2">DSM 18119</strain>
    </source>
</reference>
<gene>
    <name evidence="1" type="ORF">SAMN02745131_00763</name>
</gene>
<dbReference type="PRINTS" id="PR01438">
    <property type="entry name" value="UNVRSLSTRESS"/>
</dbReference>
<dbReference type="AlphaFoldDB" id="A0A1M4USX9"/>
<protein>
    <recommendedName>
        <fullName evidence="3">Nucleotide-binding universal stress protein, UspA family</fullName>
    </recommendedName>
</protein>